<evidence type="ECO:0000256" key="5">
    <source>
        <dbReference type="ARBA" id="ARBA00023088"/>
    </source>
</evidence>
<evidence type="ECO:0000313" key="9">
    <source>
        <dbReference type="EMBL" id="UQZ86136.1"/>
    </source>
</evidence>
<evidence type="ECO:0000256" key="1">
    <source>
        <dbReference type="ARBA" id="ARBA00004168"/>
    </source>
</evidence>
<dbReference type="CDD" id="cd06920">
    <property type="entry name" value="NEAT"/>
    <property type="match status" value="5"/>
</dbReference>
<dbReference type="InterPro" id="IPR050436">
    <property type="entry name" value="IsdA"/>
</dbReference>
<dbReference type="SUPFAM" id="SSF158911">
    <property type="entry name" value="NEAT domain-like"/>
    <property type="match status" value="5"/>
</dbReference>
<evidence type="ECO:0000256" key="3">
    <source>
        <dbReference type="ARBA" id="ARBA00022525"/>
    </source>
</evidence>
<dbReference type="InterPro" id="IPR001119">
    <property type="entry name" value="SLH_dom"/>
</dbReference>
<evidence type="ECO:0000256" key="2">
    <source>
        <dbReference type="ARBA" id="ARBA00022512"/>
    </source>
</evidence>
<feature type="domain" description="NEAT" evidence="7">
    <location>
        <begin position="580"/>
        <end position="701"/>
    </location>
</feature>
<feature type="domain" description="SLH" evidence="8">
    <location>
        <begin position="1418"/>
        <end position="1481"/>
    </location>
</feature>
<dbReference type="InterPro" id="IPR006635">
    <property type="entry name" value="NEAT_dom"/>
</dbReference>
<dbReference type="EMBL" id="CP027059">
    <property type="protein sequence ID" value="UQZ86136.1"/>
    <property type="molecule type" value="Genomic_DNA"/>
</dbReference>
<gene>
    <name evidence="9" type="primary">xynA1_22</name>
    <name evidence="9" type="ORF">SK3146_05428</name>
</gene>
<keyword evidence="10" id="KW-1185">Reference proteome</keyword>
<feature type="signal peptide" evidence="6">
    <location>
        <begin position="1"/>
        <end position="25"/>
    </location>
</feature>
<dbReference type="PROSITE" id="PS50978">
    <property type="entry name" value="NEAT"/>
    <property type="match status" value="5"/>
</dbReference>
<dbReference type="InterPro" id="IPR037250">
    <property type="entry name" value="NEAT_dom_sf"/>
</dbReference>
<proteinExistence type="predicted"/>
<keyword evidence="3" id="KW-0964">Secreted</keyword>
<dbReference type="GO" id="GO:0031176">
    <property type="term" value="F:endo-1,4-beta-xylanase activity"/>
    <property type="evidence" value="ECO:0007669"/>
    <property type="project" value="UniProtKB-EC"/>
</dbReference>
<comment type="subcellular location">
    <subcellularLocation>
        <location evidence="1">Secreted</location>
        <location evidence="1">Cell wall</location>
        <topology evidence="1">Peptidoglycan-anchor</topology>
    </subcellularLocation>
</comment>
<feature type="chain" id="PRO_5045582675" evidence="6">
    <location>
        <begin position="26"/>
        <end position="1598"/>
    </location>
</feature>
<feature type="domain" description="NEAT" evidence="7">
    <location>
        <begin position="1276"/>
        <end position="1397"/>
    </location>
</feature>
<dbReference type="Gene3D" id="2.60.40.1850">
    <property type="match status" value="6"/>
</dbReference>
<dbReference type="PANTHER" id="PTHR37824:SF1">
    <property type="entry name" value="IRON-REGULATED SURFACE DETERMINANT PROTEIN C"/>
    <property type="match status" value="1"/>
</dbReference>
<dbReference type="SMART" id="SM00725">
    <property type="entry name" value="NEAT"/>
    <property type="match status" value="5"/>
</dbReference>
<dbReference type="EC" id="3.2.1.8" evidence="9"/>
<protein>
    <submittedName>
        <fullName evidence="9">Endo-1,4-beta-xylanase A</fullName>
        <ecNumber evidence="9">3.2.1.8</ecNumber>
    </submittedName>
</protein>
<sequence length="1598" mass="172517">MKSNRKQSIAIWLSLVLFLSSFFSAFHINTGTASAAEAIADGELAAQYRYLKDNTNESSAANPFMSVENSGKLIVQNGKIQFEHQITKSNYNYFQYLGFRKPGATKAVINSVTQEIQGMDGYQTVPVRDASDGSGNKIVTYDVEDIAKKPDVLMHIVIKNDPAYPGLDYDYWYNVQLSINTGDEECATIDQPVTFTLEQLQSLVAESRSVTASTYEGTNLGDYPIGSKQQLNTNISLAEEYIASGNPSSELIKSVYSALTKALDTYKFSVNSQEGKTELFEQYFASQEAYKNMHEIGYAECKEGYTYPPVTPGEYRKGAKDSLNTYLTSTSTSTMPRTVLQNVYATASQIRTATTRLKNYQPAEFVVVETPKLILLDSLQPTSVASNKAPELEGTATFINTLDNSDALRANLTFIGAAPEEMVQSTAHLFSQNYGAGFSIEGLDYANEAQRALPLLKSSDEQKKVYQVIVRGSGSREPYWEGRSYIRYKLNGETKEVYISYNGNQLDALNRTLSEAQNLYDYSEPLAGQEQAFADAKADLQTKLADAKPIAANLAAIRPDIVAANDALTQALDVFKTTATAVEVTPLYYSAVDAAGDTFSSMDNYFLKPASVSTVGGATYVSFTIKDSTTIKEFKVKSGNEYVDTTVVSEDTAANTRVVRFKVDNLAALIDAKVHIVVAAQNYDKTYDIRLNLNGVDNSALAQAVSAAKTLIRSAVVGTEPGQYPQAAKDALQAAVNTAGAEASNVTGTTEKSAAALQALEQAVNTFKASVNVKNPDPGTGIADGEYAIDFAIYKKGSDEKSVMYDYVDAKSGKLTVIGGKYYVSFALKQSAEIKSFKTEVNGVLTETETVSEDTAANTRVVRFEVGDLNARLNGWVKIYWQLPPPIGLYDHEYEVELGFSNLPTGNPENPGNPDPSVDKSLLQSVIGNAQTIYNNAVEGSAFGQYPAGSKAELLAALEQAQAVNANSASTQQQVDAAKASLQQALDAFLALVIKTVQTLPDGEYKIAYQLFQKGTGNTSPLADYADPASGKLVVQSGKMYVSLQLKKSSELTSFQTKPDGSLVDSMVLDTDAAADTRIVRFDVADLTKRLEGLAKSTANGGQEYAFEIGFGAITVDLASPVKDGNYSFSFSASSSDPDAAPISNWMESAGTLKVQSGKQLATFKLKKGVTVKTIKQYNQDGSFNKDLTPQYAAAQPGTVRALANEETTSLQFETDDLQATYALALAASDGTEAEYKLQFSSVAPVSSISGTIVNNNNRKNSSSGGSSAVVTTNTIADGKYKMNFTVLKYGTDQQSVMQTYVVTPGLLTVKDGKQYFSFELKQSKEITAFKTESSGTLNDATVVSNNEAANSRVVQFEVSDLASKLKAWVKIDWAEMNYFHEYDVQITFDEDSMSKVSDDFTLGGEAAAGSDKPSTPSAKTDFADMKNHWAKAAVERAAALGIVNGYEDGSFRPEGEISRAEFTVMVSRALKLDSKGTKLQFTDMSSIPSWALSSLEQAVGAGIINSYEDGTFRADRKITRAEIAVMVARALKLPLDNAGAPAFADAKLIPDWAAAQVAAAAKAGIINGRDNNLFAPQDRATRAEAVTLIVAMLDHSK</sequence>
<organism evidence="9 10">
    <name type="scientific">Paenibacillus konkukensis</name>
    <dbReference type="NCBI Taxonomy" id="2020716"/>
    <lineage>
        <taxon>Bacteria</taxon>
        <taxon>Bacillati</taxon>
        <taxon>Bacillota</taxon>
        <taxon>Bacilli</taxon>
        <taxon>Bacillales</taxon>
        <taxon>Paenibacillaceae</taxon>
        <taxon>Paenibacillus</taxon>
    </lineage>
</organism>
<name>A0ABY4RUQ7_9BACL</name>
<feature type="domain" description="SLH" evidence="8">
    <location>
        <begin position="1482"/>
        <end position="1540"/>
    </location>
</feature>
<reference evidence="9" key="2">
    <citation type="journal article" date="2021" name="J Anim Sci Technol">
        <title>Complete genome sequence of Paenibacillus konkukensis sp. nov. SK3146 as a potential probiotic strain.</title>
        <authorList>
            <person name="Jung H.I."/>
            <person name="Park S."/>
            <person name="Niu K.M."/>
            <person name="Lee S.W."/>
            <person name="Kothari D."/>
            <person name="Yi K.J."/>
            <person name="Kim S.K."/>
        </authorList>
    </citation>
    <scope>NUCLEOTIDE SEQUENCE</scope>
    <source>
        <strain evidence="9">SK3146</strain>
    </source>
</reference>
<dbReference type="PANTHER" id="PTHR37824">
    <property type="entry name" value="IRON-REGULATED SURFACE DETERMINANT PROTEIN C"/>
    <property type="match status" value="1"/>
</dbReference>
<dbReference type="PROSITE" id="PS51272">
    <property type="entry name" value="SLH"/>
    <property type="match status" value="3"/>
</dbReference>
<evidence type="ECO:0000259" key="7">
    <source>
        <dbReference type="PROSITE" id="PS50978"/>
    </source>
</evidence>
<feature type="domain" description="NEAT" evidence="7">
    <location>
        <begin position="1000"/>
        <end position="1125"/>
    </location>
</feature>
<feature type="domain" description="NEAT" evidence="7">
    <location>
        <begin position="782"/>
        <end position="908"/>
    </location>
</feature>
<evidence type="ECO:0000256" key="6">
    <source>
        <dbReference type="SAM" id="SignalP"/>
    </source>
</evidence>
<dbReference type="Pfam" id="PF00395">
    <property type="entry name" value="SLH"/>
    <property type="match status" value="3"/>
</dbReference>
<evidence type="ECO:0000313" key="10">
    <source>
        <dbReference type="Proteomes" id="UP001057134"/>
    </source>
</evidence>
<feature type="domain" description="SLH" evidence="8">
    <location>
        <begin position="1541"/>
        <end position="1598"/>
    </location>
</feature>
<keyword evidence="4 6" id="KW-0732">Signal</keyword>
<evidence type="ECO:0000259" key="8">
    <source>
        <dbReference type="PROSITE" id="PS51272"/>
    </source>
</evidence>
<evidence type="ECO:0000256" key="4">
    <source>
        <dbReference type="ARBA" id="ARBA00022729"/>
    </source>
</evidence>
<keyword evidence="9" id="KW-0378">Hydrolase</keyword>
<feature type="domain" description="NEAT" evidence="7">
    <location>
        <begin position="39"/>
        <end position="187"/>
    </location>
</feature>
<accession>A0ABY4RUQ7</accession>
<dbReference type="Proteomes" id="UP001057134">
    <property type="component" value="Chromosome"/>
</dbReference>
<reference evidence="9" key="1">
    <citation type="submission" date="2018-02" db="EMBL/GenBank/DDBJ databases">
        <authorList>
            <person name="Kim S.-K."/>
            <person name="Jung H.-I."/>
            <person name="Lee S.-W."/>
        </authorList>
    </citation>
    <scope>NUCLEOTIDE SEQUENCE</scope>
    <source>
        <strain evidence="9">SK3146</strain>
    </source>
</reference>
<keyword evidence="5" id="KW-0572">Peptidoglycan-anchor</keyword>
<dbReference type="Gene3D" id="1.20.1270.90">
    <property type="entry name" value="AF1782-like"/>
    <property type="match status" value="3"/>
</dbReference>
<dbReference type="Pfam" id="PF05031">
    <property type="entry name" value="NEAT"/>
    <property type="match status" value="5"/>
</dbReference>
<keyword evidence="2" id="KW-0134">Cell wall</keyword>
<keyword evidence="9" id="KW-0326">Glycosidase</keyword>